<dbReference type="RefSeq" id="WP_120260101.1">
    <property type="nucleotide sequence ID" value="NZ_RAPY01000003.1"/>
</dbReference>
<feature type="domain" description="Bacterial virulence" evidence="2">
    <location>
        <begin position="46"/>
        <end position="227"/>
    </location>
</feature>
<dbReference type="AlphaFoldDB" id="A0A420AXY1"/>
<proteinExistence type="predicted"/>
<sequence length="231" mass="26959">MKTEQFRAVRLLMLLFFCLCLSGFIQAGNLPNYVIPLKDNTNKQKTMLVFITGDGGYNDFSKSLLAYFTQEGYPRLVIDAKKYFWKKKDPQEAGRDFERYIDHFKKEWNCDQIYIIGHSFSAGVLPFVLSNFSDPLKKTIRHVTFLSPDQYASFEVTISTMLNWKQKANGYDVLAEIMKLKQFPATYVFCREGEEDLVKMYRNAGLKVDVLAGPHNYNRDFKTIYNTIRLR</sequence>
<dbReference type="Pfam" id="PF06057">
    <property type="entry name" value="VirJ"/>
    <property type="match status" value="1"/>
</dbReference>
<gene>
    <name evidence="3" type="ORF">DFQ12_3334</name>
</gene>
<feature type="chain" id="PRO_5019495694" evidence="1">
    <location>
        <begin position="28"/>
        <end position="231"/>
    </location>
</feature>
<dbReference type="Gene3D" id="3.40.50.1820">
    <property type="entry name" value="alpha/beta hydrolase"/>
    <property type="match status" value="1"/>
</dbReference>
<dbReference type="SUPFAM" id="SSF53474">
    <property type="entry name" value="alpha/beta-Hydrolases"/>
    <property type="match status" value="1"/>
</dbReference>
<evidence type="ECO:0000256" key="1">
    <source>
        <dbReference type="SAM" id="SignalP"/>
    </source>
</evidence>
<organism evidence="3 4">
    <name type="scientific">Sphingobacterium detergens</name>
    <dbReference type="NCBI Taxonomy" id="1145106"/>
    <lineage>
        <taxon>Bacteria</taxon>
        <taxon>Pseudomonadati</taxon>
        <taxon>Bacteroidota</taxon>
        <taxon>Sphingobacteriia</taxon>
        <taxon>Sphingobacteriales</taxon>
        <taxon>Sphingobacteriaceae</taxon>
        <taxon>Sphingobacterium</taxon>
    </lineage>
</organism>
<dbReference type="InterPro" id="IPR010333">
    <property type="entry name" value="VirJ"/>
</dbReference>
<keyword evidence="1" id="KW-0732">Signal</keyword>
<dbReference type="Proteomes" id="UP000286246">
    <property type="component" value="Unassembled WGS sequence"/>
</dbReference>
<evidence type="ECO:0000259" key="2">
    <source>
        <dbReference type="Pfam" id="PF06057"/>
    </source>
</evidence>
<dbReference type="EMBL" id="RAPY01000003">
    <property type="protein sequence ID" value="RKE49223.1"/>
    <property type="molecule type" value="Genomic_DNA"/>
</dbReference>
<dbReference type="InterPro" id="IPR029058">
    <property type="entry name" value="AB_hydrolase_fold"/>
</dbReference>
<evidence type="ECO:0000313" key="4">
    <source>
        <dbReference type="Proteomes" id="UP000286246"/>
    </source>
</evidence>
<keyword evidence="4" id="KW-1185">Reference proteome</keyword>
<reference evidence="3 4" key="1">
    <citation type="submission" date="2018-09" db="EMBL/GenBank/DDBJ databases">
        <title>Genomic Encyclopedia of Type Strains, Phase III (KMG-III): the genomes of soil and plant-associated and newly described type strains.</title>
        <authorList>
            <person name="Whitman W."/>
        </authorList>
    </citation>
    <scope>NUCLEOTIDE SEQUENCE [LARGE SCALE GENOMIC DNA]</scope>
    <source>
        <strain evidence="3 4">CECT 7938</strain>
    </source>
</reference>
<name>A0A420AXY1_SPHD1</name>
<protein>
    <submittedName>
        <fullName evidence="3">Virulence protein VirJ</fullName>
    </submittedName>
</protein>
<evidence type="ECO:0000313" key="3">
    <source>
        <dbReference type="EMBL" id="RKE49223.1"/>
    </source>
</evidence>
<dbReference type="OrthoDB" id="641022at2"/>
<accession>A0A420AXY1</accession>
<comment type="caution">
    <text evidence="3">The sequence shown here is derived from an EMBL/GenBank/DDBJ whole genome shotgun (WGS) entry which is preliminary data.</text>
</comment>
<feature type="signal peptide" evidence="1">
    <location>
        <begin position="1"/>
        <end position="27"/>
    </location>
</feature>